<evidence type="ECO:0000256" key="1">
    <source>
        <dbReference type="ARBA" id="ARBA00022448"/>
    </source>
</evidence>
<evidence type="ECO:0000259" key="4">
    <source>
        <dbReference type="PROSITE" id="PS50893"/>
    </source>
</evidence>
<dbReference type="PANTHER" id="PTHR42939:SF1">
    <property type="entry name" value="ABC TRANSPORTER ATP-BINDING PROTEIN ALBC-RELATED"/>
    <property type="match status" value="1"/>
</dbReference>
<dbReference type="InterPro" id="IPR051782">
    <property type="entry name" value="ABC_Transporter_VariousFunc"/>
</dbReference>
<protein>
    <submittedName>
        <fullName evidence="5">ABC transporter ATP-binding protein</fullName>
    </submittedName>
</protein>
<organism evidence="5 6">
    <name type="scientific">Candidatus Nitrohelix vancouverensis</name>
    <dbReference type="NCBI Taxonomy" id="2705534"/>
    <lineage>
        <taxon>Bacteria</taxon>
        <taxon>Pseudomonadati</taxon>
        <taxon>Nitrospinota/Tectimicrobiota group</taxon>
        <taxon>Nitrospinota</taxon>
        <taxon>Nitrospinia</taxon>
        <taxon>Nitrospinales</taxon>
        <taxon>Nitrospinaceae</taxon>
        <taxon>Candidatus Nitrohelix</taxon>
    </lineage>
</organism>
<feature type="domain" description="ABC transporter" evidence="4">
    <location>
        <begin position="2"/>
        <end position="232"/>
    </location>
</feature>
<name>A0A7T0C1M5_9BACT</name>
<dbReference type="Gene3D" id="3.40.50.300">
    <property type="entry name" value="P-loop containing nucleotide triphosphate hydrolases"/>
    <property type="match status" value="1"/>
</dbReference>
<evidence type="ECO:0000256" key="2">
    <source>
        <dbReference type="ARBA" id="ARBA00022741"/>
    </source>
</evidence>
<dbReference type="GO" id="GO:0016887">
    <property type="term" value="F:ATP hydrolysis activity"/>
    <property type="evidence" value="ECO:0007669"/>
    <property type="project" value="InterPro"/>
</dbReference>
<keyword evidence="2" id="KW-0547">Nucleotide-binding</keyword>
<dbReference type="PANTHER" id="PTHR42939">
    <property type="entry name" value="ABC TRANSPORTER ATP-BINDING PROTEIN ALBC-RELATED"/>
    <property type="match status" value="1"/>
</dbReference>
<dbReference type="SUPFAM" id="SSF52540">
    <property type="entry name" value="P-loop containing nucleoside triphosphate hydrolases"/>
    <property type="match status" value="1"/>
</dbReference>
<reference evidence="6" key="1">
    <citation type="submission" date="2020-02" db="EMBL/GenBank/DDBJ databases">
        <title>Genomic and physiological characterization of two novel Nitrospinaceae genera.</title>
        <authorList>
            <person name="Mueller A.J."/>
            <person name="Jung M.-Y."/>
            <person name="Strachan C.R."/>
            <person name="Herbold C.W."/>
            <person name="Kirkegaard R.H."/>
            <person name="Daims H."/>
        </authorList>
    </citation>
    <scope>NUCLEOTIDE SEQUENCE [LARGE SCALE GENOMIC DNA]</scope>
</reference>
<dbReference type="InterPro" id="IPR017871">
    <property type="entry name" value="ABC_transporter-like_CS"/>
</dbReference>
<dbReference type="InterPro" id="IPR003593">
    <property type="entry name" value="AAA+_ATPase"/>
</dbReference>
<proteinExistence type="predicted"/>
<evidence type="ECO:0000313" key="5">
    <source>
        <dbReference type="EMBL" id="QPJ64899.1"/>
    </source>
</evidence>
<keyword evidence="1" id="KW-0813">Transport</keyword>
<dbReference type="PROSITE" id="PS50893">
    <property type="entry name" value="ABC_TRANSPORTER_2"/>
    <property type="match status" value="1"/>
</dbReference>
<accession>A0A7T0C1M5</accession>
<dbReference type="InterPro" id="IPR027417">
    <property type="entry name" value="P-loop_NTPase"/>
</dbReference>
<dbReference type="SMART" id="SM00382">
    <property type="entry name" value="AAA"/>
    <property type="match status" value="1"/>
</dbReference>
<dbReference type="InterPro" id="IPR003439">
    <property type="entry name" value="ABC_transporter-like_ATP-bd"/>
</dbReference>
<dbReference type="GO" id="GO:0005524">
    <property type="term" value="F:ATP binding"/>
    <property type="evidence" value="ECO:0007669"/>
    <property type="project" value="UniProtKB-KW"/>
</dbReference>
<dbReference type="PROSITE" id="PS00211">
    <property type="entry name" value="ABC_TRANSPORTER_1"/>
    <property type="match status" value="1"/>
</dbReference>
<dbReference type="EMBL" id="CP048620">
    <property type="protein sequence ID" value="QPJ64899.1"/>
    <property type="molecule type" value="Genomic_DNA"/>
</dbReference>
<dbReference type="KEGG" id="nva:G3M78_05675"/>
<dbReference type="Pfam" id="PF00005">
    <property type="entry name" value="ABC_tran"/>
    <property type="match status" value="1"/>
</dbReference>
<dbReference type="AlphaFoldDB" id="A0A7T0C1M5"/>
<dbReference type="Proteomes" id="UP000594464">
    <property type="component" value="Chromosome"/>
</dbReference>
<keyword evidence="3 5" id="KW-0067">ATP-binding</keyword>
<gene>
    <name evidence="5" type="ORF">G3M78_05675</name>
</gene>
<evidence type="ECO:0000256" key="3">
    <source>
        <dbReference type="ARBA" id="ARBA00022840"/>
    </source>
</evidence>
<evidence type="ECO:0000313" key="6">
    <source>
        <dbReference type="Proteomes" id="UP000594464"/>
    </source>
</evidence>
<sequence>MIELINLVKIFGTYRAVDSLNLTIPKGEMFGFLGPNGAGKTTTIKLMTGLLKPSEGRVEIDGVAVESAPQTAKAMIGYIPDRPFIYEKLTGREYLRFIADLYGVPDEAAQSRAERFLEFFDLADAASQLVGSYSHGMRQKLIISGALIHTPKAVIVDEPLVGLDPKGARQVKRLFRELCNAGTTIFMSTHSLPIAETMCDRIGIIQKGQMIAVGTMDELRERATHEGEGLEEIFLKLTGDHGLDDLFKELNLLDD</sequence>